<reference evidence="2 3" key="1">
    <citation type="journal article" date="2016" name="Front. Microbiol.">
        <title>Genome and transcriptome sequences reveal the specific parasitism of the nematophagous Purpureocillium lilacinum 36-1.</title>
        <authorList>
            <person name="Xie J."/>
            <person name="Li S."/>
            <person name="Mo C."/>
            <person name="Xiao X."/>
            <person name="Peng D."/>
            <person name="Wang G."/>
            <person name="Xiao Y."/>
        </authorList>
    </citation>
    <scope>NUCLEOTIDE SEQUENCE [LARGE SCALE GENOMIC DNA]</scope>
    <source>
        <strain evidence="2 3">36-1</strain>
    </source>
</reference>
<dbReference type="AlphaFoldDB" id="A0A2U3EQK7"/>
<comment type="caution">
    <text evidence="2">The sequence shown here is derived from an EMBL/GenBank/DDBJ whole genome shotgun (WGS) entry which is preliminary data.</text>
</comment>
<protein>
    <submittedName>
        <fullName evidence="2">Uncharacterized protein</fullName>
    </submittedName>
</protein>
<feature type="region of interest" description="Disordered" evidence="1">
    <location>
        <begin position="104"/>
        <end position="158"/>
    </location>
</feature>
<dbReference type="Proteomes" id="UP000245956">
    <property type="component" value="Unassembled WGS sequence"/>
</dbReference>
<gene>
    <name evidence="2" type="ORF">PCL_03987</name>
</gene>
<name>A0A2U3EQK7_PURLI</name>
<proteinExistence type="predicted"/>
<evidence type="ECO:0000313" key="2">
    <source>
        <dbReference type="EMBL" id="PWI76793.1"/>
    </source>
</evidence>
<feature type="compositionally biased region" description="Basic residues" evidence="1">
    <location>
        <begin position="138"/>
        <end position="148"/>
    </location>
</feature>
<accession>A0A2U3EQK7</accession>
<evidence type="ECO:0000313" key="3">
    <source>
        <dbReference type="Proteomes" id="UP000245956"/>
    </source>
</evidence>
<evidence type="ECO:0000256" key="1">
    <source>
        <dbReference type="SAM" id="MobiDB-lite"/>
    </source>
</evidence>
<feature type="compositionally biased region" description="Polar residues" evidence="1">
    <location>
        <begin position="104"/>
        <end position="113"/>
    </location>
</feature>
<sequence>MGKQMTALINSGRWTVLWGGHDPRPLVSRFLGSFKQSSVLDSTTLCPCNVAGDANGISVYSILRRNDAHTGACEGVTPAISRNGPSAPDGPTRRIRPARTSTCPALHQNTSLSPRGDAHETHYNTPRKKASRLPPYRWSKKEHKKNRQSKNAVAARRLTAPSVESHSLVRHNVMGPAASPTALHSRGCQIRHSWGRGLTRTIKARLLIAEDVMMEVAGDDPSCTHRSASTQTLDTRARLTNPHPSINFDIDIDISNMKLQLALLSLVAAAVTAEDVQTAHLKFRAASSSETYDLAVKADGSSVDTDHADLAVHLIDAPDYLASSLCHFTTPQPVELSTTIADDNVTQQVVLDPPQPVLSVRCEGMCVGTYALDPNGASPFAHLEGIVEEGENWLMLSRRRLLRQQRPARRAVLQRALRREPLPPVEHWPALKSQCRRGGRCRSARQEARMNQ</sequence>
<organism evidence="2 3">
    <name type="scientific">Purpureocillium lilacinum</name>
    <name type="common">Paecilomyces lilacinus</name>
    <dbReference type="NCBI Taxonomy" id="33203"/>
    <lineage>
        <taxon>Eukaryota</taxon>
        <taxon>Fungi</taxon>
        <taxon>Dikarya</taxon>
        <taxon>Ascomycota</taxon>
        <taxon>Pezizomycotina</taxon>
        <taxon>Sordariomycetes</taxon>
        <taxon>Hypocreomycetidae</taxon>
        <taxon>Hypocreales</taxon>
        <taxon>Ophiocordycipitaceae</taxon>
        <taxon>Purpureocillium</taxon>
    </lineage>
</organism>
<dbReference type="EMBL" id="LCWV01000001">
    <property type="protein sequence ID" value="PWI76793.1"/>
    <property type="molecule type" value="Genomic_DNA"/>
</dbReference>